<name>A0A645H629_9ZZZZ</name>
<accession>A0A645H629</accession>
<proteinExistence type="predicted"/>
<dbReference type="EMBL" id="VSSQ01087496">
    <property type="protein sequence ID" value="MPN34448.1"/>
    <property type="molecule type" value="Genomic_DNA"/>
</dbReference>
<sequence length="97" mass="11379">MDSGVSFEETPEEECFKYCGCHVCHKKVAKGNSFLWSLYVIYIDPFNACKYYIGKMLLDIKKECNNEILTYRIKESKESVDCCFWRGEMLIKSKPPQ</sequence>
<protein>
    <submittedName>
        <fullName evidence="1">Uncharacterized protein</fullName>
    </submittedName>
</protein>
<dbReference type="AlphaFoldDB" id="A0A645H629"/>
<evidence type="ECO:0000313" key="1">
    <source>
        <dbReference type="EMBL" id="MPN34448.1"/>
    </source>
</evidence>
<reference evidence="1" key="1">
    <citation type="submission" date="2019-08" db="EMBL/GenBank/DDBJ databases">
        <authorList>
            <person name="Kucharzyk K."/>
            <person name="Murdoch R.W."/>
            <person name="Higgins S."/>
            <person name="Loffler F."/>
        </authorList>
    </citation>
    <scope>NUCLEOTIDE SEQUENCE</scope>
</reference>
<organism evidence="1">
    <name type="scientific">bioreactor metagenome</name>
    <dbReference type="NCBI Taxonomy" id="1076179"/>
    <lineage>
        <taxon>unclassified sequences</taxon>
        <taxon>metagenomes</taxon>
        <taxon>ecological metagenomes</taxon>
    </lineage>
</organism>
<gene>
    <name evidence="1" type="ORF">SDC9_181941</name>
</gene>
<comment type="caution">
    <text evidence="1">The sequence shown here is derived from an EMBL/GenBank/DDBJ whole genome shotgun (WGS) entry which is preliminary data.</text>
</comment>